<evidence type="ECO:0000313" key="2">
    <source>
        <dbReference type="EMBL" id="CAJ50146.1"/>
    </source>
</evidence>
<dbReference type="Gene3D" id="2.40.160.50">
    <property type="entry name" value="membrane protein fhac: a member of the omp85/tpsb transporter family"/>
    <property type="match status" value="1"/>
</dbReference>
<name>Q2KX70_BORA1</name>
<feature type="domain" description="Haemolysin activator HlyB C-terminal" evidence="1">
    <location>
        <begin position="14"/>
        <end position="278"/>
    </location>
</feature>
<evidence type="ECO:0000313" key="3">
    <source>
        <dbReference type="Proteomes" id="UP000001977"/>
    </source>
</evidence>
<organism evidence="2 3">
    <name type="scientific">Bordetella avium (strain 197N)</name>
    <dbReference type="NCBI Taxonomy" id="360910"/>
    <lineage>
        <taxon>Bacteria</taxon>
        <taxon>Pseudomonadati</taxon>
        <taxon>Pseudomonadota</taxon>
        <taxon>Betaproteobacteria</taxon>
        <taxon>Burkholderiales</taxon>
        <taxon>Alcaligenaceae</taxon>
        <taxon>Bordetella</taxon>
    </lineage>
</organism>
<accession>Q2KX70</accession>
<dbReference type="Pfam" id="PF03865">
    <property type="entry name" value="ShlB"/>
    <property type="match status" value="1"/>
</dbReference>
<dbReference type="OrthoDB" id="5753546at2"/>
<dbReference type="EMBL" id="AM167904">
    <property type="protein sequence ID" value="CAJ50146.1"/>
    <property type="molecule type" value="Genomic_DNA"/>
</dbReference>
<dbReference type="GO" id="GO:0098046">
    <property type="term" value="C:type V protein secretion system complex"/>
    <property type="evidence" value="ECO:0007669"/>
    <property type="project" value="TreeGrafter"/>
</dbReference>
<dbReference type="Proteomes" id="UP000001977">
    <property type="component" value="Chromosome"/>
</dbReference>
<dbReference type="PANTHER" id="PTHR34597:SF3">
    <property type="entry name" value="OUTER MEMBRANE TRANSPORTER CDIB"/>
    <property type="match status" value="1"/>
</dbReference>
<reference evidence="2 3" key="1">
    <citation type="journal article" date="2006" name="J. Bacteriol.">
        <title>Comparison of the genome sequence of the poultry pathogen Bordetella avium with those of B. bronchiseptica, B. pertussis, and B. parapertussis reveals extensive diversity in surface structures associated with host interaction.</title>
        <authorList>
            <person name="Sebaihia M."/>
            <person name="Preston A."/>
            <person name="Maskell D.J."/>
            <person name="Kuzmiak H."/>
            <person name="Connell T.D."/>
            <person name="King N.D."/>
            <person name="Orndorff P.E."/>
            <person name="Miyamoto D.M."/>
            <person name="Thomson N.R."/>
            <person name="Harris D."/>
            <person name="Goble A."/>
            <person name="Lord A."/>
            <person name="Murphy L."/>
            <person name="Quail M.A."/>
            <person name="Rutter S."/>
            <person name="Squares R."/>
            <person name="Squares S."/>
            <person name="Woodward J."/>
            <person name="Parkhill J."/>
            <person name="Temple L.M."/>
        </authorList>
    </citation>
    <scope>NUCLEOTIDE SEQUENCE [LARGE SCALE GENOMIC DNA]</scope>
    <source>
        <strain evidence="2 3">197N</strain>
    </source>
</reference>
<keyword evidence="3" id="KW-1185">Reference proteome</keyword>
<dbReference type="eggNOG" id="COG2831">
    <property type="taxonomic scope" value="Bacteria"/>
</dbReference>
<evidence type="ECO:0000259" key="1">
    <source>
        <dbReference type="Pfam" id="PF03865"/>
    </source>
</evidence>
<dbReference type="KEGG" id="bav:BAV2536"/>
<dbReference type="HOGENOM" id="CLU_870620_0_0_4"/>
<gene>
    <name evidence="2" type="ordered locus">BAV2536</name>
</gene>
<proteinExistence type="predicted"/>
<dbReference type="STRING" id="360910.BAV2536"/>
<dbReference type="InterPro" id="IPR005565">
    <property type="entry name" value="Hemolysn_activator_HlyB_C"/>
</dbReference>
<sequence length="319" mass="35652">MKLRLTASVPHNTDDVRYVAGDIRIPVGNDGWSVKVDGYHYEARPHDEAIQRLGFKRKIRTDRIGLGMSYPFLLNNRRSISGTLGLYASNGKDRYSQSGADNLLREDSRKRAATAEVRYLDVLQERSTDLSLGVSKGLDRVGARAKITSNYGYQATPATELDFTRWNLSLRQAFTLPKQFGLVLSGAGQYSSAILHASEQVAFGSWRFGMGYPQGEISGDKGLGLSAEINRRFSIGYQYLAALQPYALLDYARTWYNNPALKPLNPRHLSSLAFGLRMTEDKYYLFDFNVAKSASAPGVNGDNRGLRFNANYSIFYDPL</sequence>
<dbReference type="AlphaFoldDB" id="Q2KX70"/>
<dbReference type="GO" id="GO:0046819">
    <property type="term" value="P:protein secretion by the type V secretion system"/>
    <property type="evidence" value="ECO:0007669"/>
    <property type="project" value="TreeGrafter"/>
</dbReference>
<dbReference type="PANTHER" id="PTHR34597">
    <property type="entry name" value="SLR1661 PROTEIN"/>
    <property type="match status" value="1"/>
</dbReference>
<dbReference type="GO" id="GO:0008320">
    <property type="term" value="F:protein transmembrane transporter activity"/>
    <property type="evidence" value="ECO:0007669"/>
    <property type="project" value="TreeGrafter"/>
</dbReference>
<protein>
    <submittedName>
        <fullName evidence="2">Exported protein (Partial)</fullName>
    </submittedName>
</protein>
<dbReference type="InterPro" id="IPR051544">
    <property type="entry name" value="TPS_OM_transporter"/>
</dbReference>